<proteinExistence type="predicted"/>
<evidence type="ECO:0000313" key="1">
    <source>
        <dbReference type="EMBL" id="KAI0304534.1"/>
    </source>
</evidence>
<sequence length="61" mass="6854">MVVIYACMLNLYPYLQPVFYNANLGDPVTHLSSFINRIALLPATTPQTRKVADTTKEIPTK</sequence>
<comment type="caution">
    <text evidence="1">The sequence shown here is derived from an EMBL/GenBank/DDBJ whole genome shotgun (WGS) entry which is preliminary data.</text>
</comment>
<organism evidence="1 2">
    <name type="scientific">Multifurca ochricompacta</name>
    <dbReference type="NCBI Taxonomy" id="376703"/>
    <lineage>
        <taxon>Eukaryota</taxon>
        <taxon>Fungi</taxon>
        <taxon>Dikarya</taxon>
        <taxon>Basidiomycota</taxon>
        <taxon>Agaricomycotina</taxon>
        <taxon>Agaricomycetes</taxon>
        <taxon>Russulales</taxon>
        <taxon>Russulaceae</taxon>
        <taxon>Multifurca</taxon>
    </lineage>
</organism>
<evidence type="ECO:0000313" key="2">
    <source>
        <dbReference type="Proteomes" id="UP001203297"/>
    </source>
</evidence>
<protein>
    <submittedName>
        <fullName evidence="1">Uncharacterized protein</fullName>
    </submittedName>
</protein>
<reference evidence="1" key="1">
    <citation type="journal article" date="2022" name="New Phytol.">
        <title>Evolutionary transition to the ectomycorrhizal habit in the genomes of a hyperdiverse lineage of mushroom-forming fungi.</title>
        <authorList>
            <person name="Looney B."/>
            <person name="Miyauchi S."/>
            <person name="Morin E."/>
            <person name="Drula E."/>
            <person name="Courty P.E."/>
            <person name="Kohler A."/>
            <person name="Kuo A."/>
            <person name="LaButti K."/>
            <person name="Pangilinan J."/>
            <person name="Lipzen A."/>
            <person name="Riley R."/>
            <person name="Andreopoulos W."/>
            <person name="He G."/>
            <person name="Johnson J."/>
            <person name="Nolan M."/>
            <person name="Tritt A."/>
            <person name="Barry K.W."/>
            <person name="Grigoriev I.V."/>
            <person name="Nagy L.G."/>
            <person name="Hibbett D."/>
            <person name="Henrissat B."/>
            <person name="Matheny P.B."/>
            <person name="Labbe J."/>
            <person name="Martin F.M."/>
        </authorList>
    </citation>
    <scope>NUCLEOTIDE SEQUENCE</scope>
    <source>
        <strain evidence="1">BPL690</strain>
    </source>
</reference>
<dbReference type="Proteomes" id="UP001203297">
    <property type="component" value="Unassembled WGS sequence"/>
</dbReference>
<keyword evidence="2" id="KW-1185">Reference proteome</keyword>
<accession>A0AAD4QNZ5</accession>
<name>A0AAD4QNZ5_9AGAM</name>
<gene>
    <name evidence="1" type="ORF">B0F90DRAFT_1706676</name>
</gene>
<dbReference type="EMBL" id="WTXG01000007">
    <property type="protein sequence ID" value="KAI0304534.1"/>
    <property type="molecule type" value="Genomic_DNA"/>
</dbReference>
<dbReference type="AlphaFoldDB" id="A0AAD4QNZ5"/>